<evidence type="ECO:0000256" key="1">
    <source>
        <dbReference type="ARBA" id="ARBA00000085"/>
    </source>
</evidence>
<feature type="domain" description="Response regulatory" evidence="9">
    <location>
        <begin position="1413"/>
        <end position="1604"/>
    </location>
</feature>
<dbReference type="PROSITE" id="PS50109">
    <property type="entry name" value="HIS_KIN"/>
    <property type="match status" value="1"/>
</dbReference>
<dbReference type="InterPro" id="IPR036890">
    <property type="entry name" value="HATPase_C_sf"/>
</dbReference>
<evidence type="ECO:0000256" key="2">
    <source>
        <dbReference type="ARBA" id="ARBA00012438"/>
    </source>
</evidence>
<feature type="domain" description="Histidine kinase" evidence="8">
    <location>
        <begin position="1066"/>
        <end position="1301"/>
    </location>
</feature>
<feature type="domain" description="PAC" evidence="11">
    <location>
        <begin position="512"/>
        <end position="564"/>
    </location>
</feature>
<dbReference type="InterPro" id="IPR005467">
    <property type="entry name" value="His_kinase_dom"/>
</dbReference>
<dbReference type="InterPro" id="IPR001610">
    <property type="entry name" value="PAC"/>
</dbReference>
<evidence type="ECO:0000256" key="4">
    <source>
        <dbReference type="ARBA" id="ARBA00022777"/>
    </source>
</evidence>
<dbReference type="GO" id="GO:0000155">
    <property type="term" value="F:phosphorelay sensor kinase activity"/>
    <property type="evidence" value="ECO:0007669"/>
    <property type="project" value="TreeGrafter"/>
</dbReference>
<feature type="domain" description="PAC" evidence="11">
    <location>
        <begin position="872"/>
        <end position="924"/>
    </location>
</feature>
<dbReference type="Pfam" id="PF08448">
    <property type="entry name" value="PAS_4"/>
    <property type="match status" value="1"/>
</dbReference>
<dbReference type="PROSITE" id="PS50110">
    <property type="entry name" value="RESPONSE_REGULATORY"/>
    <property type="match status" value="1"/>
</dbReference>
<evidence type="ECO:0000259" key="9">
    <source>
        <dbReference type="PROSITE" id="PS50110"/>
    </source>
</evidence>
<feature type="domain" description="PAS" evidence="10">
    <location>
        <begin position="198"/>
        <end position="269"/>
    </location>
</feature>
<feature type="domain" description="PAC" evidence="11">
    <location>
        <begin position="272"/>
        <end position="324"/>
    </location>
</feature>
<evidence type="ECO:0000259" key="8">
    <source>
        <dbReference type="PROSITE" id="PS50109"/>
    </source>
</evidence>
<dbReference type="EMBL" id="GL833132">
    <property type="protein sequence ID" value="EGB06939.1"/>
    <property type="molecule type" value="Genomic_DNA"/>
</dbReference>
<feature type="domain" description="PAS" evidence="10">
    <location>
        <begin position="558"/>
        <end position="629"/>
    </location>
</feature>
<dbReference type="SUPFAM" id="SSF55785">
    <property type="entry name" value="PYP-like sensor domain (PAS domain)"/>
    <property type="match status" value="9"/>
</dbReference>
<dbReference type="OrthoDB" id="10266508at2759"/>
<feature type="domain" description="PAS" evidence="10">
    <location>
        <begin position="798"/>
        <end position="869"/>
    </location>
</feature>
<organism evidence="13">
    <name type="scientific">Aureococcus anophagefferens</name>
    <name type="common">Harmful bloom alga</name>
    <dbReference type="NCBI Taxonomy" id="44056"/>
    <lineage>
        <taxon>Eukaryota</taxon>
        <taxon>Sar</taxon>
        <taxon>Stramenopiles</taxon>
        <taxon>Ochrophyta</taxon>
        <taxon>Pelagophyceae</taxon>
        <taxon>Pelagomonadales</taxon>
        <taxon>Pelagomonadaceae</taxon>
        <taxon>Aureococcus</taxon>
    </lineage>
</organism>
<dbReference type="SUPFAM" id="SSF55874">
    <property type="entry name" value="ATPase domain of HSP90 chaperone/DNA topoisomerase II/histidine kinase"/>
    <property type="match status" value="1"/>
</dbReference>
<dbReference type="Pfam" id="PF02518">
    <property type="entry name" value="HATPase_c"/>
    <property type="match status" value="1"/>
</dbReference>
<dbReference type="CDD" id="cd00130">
    <property type="entry name" value="PAS"/>
    <property type="match status" value="8"/>
</dbReference>
<dbReference type="FunFam" id="3.30.450.20:FF:000011">
    <property type="entry name" value="Hybrid signal transduction histidine kinase"/>
    <property type="match status" value="7"/>
</dbReference>
<keyword evidence="5" id="KW-0675">Receptor</keyword>
<keyword evidence="13" id="KW-1185">Reference proteome</keyword>
<dbReference type="OMA" id="NVWNQCA"/>
<dbReference type="GO" id="GO:0006355">
    <property type="term" value="P:regulation of DNA-templated transcription"/>
    <property type="evidence" value="ECO:0007669"/>
    <property type="project" value="InterPro"/>
</dbReference>
<feature type="domain" description="PAC" evidence="11">
    <location>
        <begin position="992"/>
        <end position="1045"/>
    </location>
</feature>
<dbReference type="Proteomes" id="UP000002729">
    <property type="component" value="Unassembled WGS sequence"/>
</dbReference>
<proteinExistence type="predicted"/>
<protein>
    <recommendedName>
        <fullName evidence="2">histidine kinase</fullName>
        <ecNumber evidence="2">2.7.13.3</ecNumber>
    </recommendedName>
</protein>
<reference evidence="12 13" key="1">
    <citation type="journal article" date="2011" name="Proc. Natl. Acad. Sci. U.S.A.">
        <title>Niche of harmful alga Aureococcus anophagefferens revealed through ecogenomics.</title>
        <authorList>
            <person name="Gobler C.J."/>
            <person name="Berry D.L."/>
            <person name="Dyhrman S.T."/>
            <person name="Wilhelm S.W."/>
            <person name="Salamov A."/>
            <person name="Lobanov A.V."/>
            <person name="Zhang Y."/>
            <person name="Collier J.L."/>
            <person name="Wurch L.L."/>
            <person name="Kustka A.B."/>
            <person name="Dill B.D."/>
            <person name="Shah M."/>
            <person name="VerBerkmoes N.C."/>
            <person name="Kuo A."/>
            <person name="Terry A."/>
            <person name="Pangilinan J."/>
            <person name="Lindquist E.A."/>
            <person name="Lucas S."/>
            <person name="Paulsen I.T."/>
            <person name="Hattenrath-Lehmann T.K."/>
            <person name="Talmage S.C."/>
            <person name="Walker E.A."/>
            <person name="Koch F."/>
            <person name="Burson A.M."/>
            <person name="Marcoval M.A."/>
            <person name="Tang Y.Z."/>
            <person name="Lecleir G.R."/>
            <person name="Coyne K.J."/>
            <person name="Berg G.M."/>
            <person name="Bertrand E.M."/>
            <person name="Saito M.A."/>
            <person name="Gladyshev V.N."/>
            <person name="Grigoriev I.V."/>
        </authorList>
    </citation>
    <scope>NUCLEOTIDE SEQUENCE [LARGE SCALE GENOMIC DNA]</scope>
    <source>
        <strain evidence="13">CCMP 1984</strain>
    </source>
</reference>
<name>F0YCS3_AURAN</name>
<dbReference type="PANTHER" id="PTHR43047">
    <property type="entry name" value="TWO-COMPONENT HISTIDINE PROTEIN KINASE"/>
    <property type="match status" value="1"/>
</dbReference>
<evidence type="ECO:0000256" key="7">
    <source>
        <dbReference type="SAM" id="MobiDB-lite"/>
    </source>
</evidence>
<dbReference type="InterPro" id="IPR000014">
    <property type="entry name" value="PAS"/>
</dbReference>
<dbReference type="GO" id="GO:0009584">
    <property type="term" value="P:detection of visible light"/>
    <property type="evidence" value="ECO:0007669"/>
    <property type="project" value="InterPro"/>
</dbReference>
<dbReference type="InParanoid" id="F0YCS3"/>
<dbReference type="SMART" id="SM00387">
    <property type="entry name" value="HATPase_c"/>
    <property type="match status" value="1"/>
</dbReference>
<feature type="modified residue" description="4-aspartylphosphate" evidence="6">
    <location>
        <position position="1469"/>
    </location>
</feature>
<dbReference type="Gene3D" id="3.40.50.2300">
    <property type="match status" value="1"/>
</dbReference>
<dbReference type="eggNOG" id="ENOG502QPNJ">
    <property type="taxonomic scope" value="Eukaryota"/>
</dbReference>
<dbReference type="InterPro" id="IPR035965">
    <property type="entry name" value="PAS-like_dom_sf"/>
</dbReference>
<evidence type="ECO:0000256" key="3">
    <source>
        <dbReference type="ARBA" id="ARBA00022679"/>
    </source>
</evidence>
<keyword evidence="3" id="KW-0808">Transferase</keyword>
<dbReference type="InterPro" id="IPR003594">
    <property type="entry name" value="HATPase_dom"/>
</dbReference>
<gene>
    <name evidence="12" type="ORF">AURANDRAFT_71871</name>
</gene>
<feature type="domain" description="PAC" evidence="11">
    <location>
        <begin position="152"/>
        <end position="204"/>
    </location>
</feature>
<evidence type="ECO:0000313" key="12">
    <source>
        <dbReference type="EMBL" id="EGB06939.1"/>
    </source>
</evidence>
<feature type="domain" description="PAC" evidence="11">
    <location>
        <begin position="32"/>
        <end position="84"/>
    </location>
</feature>
<keyword evidence="6" id="KW-0597">Phosphoprotein</keyword>
<sequence>MGNNLVQNFITKEYRALVQAVFDNALGGVETANFEFPLVTKAGARVEVLLNATPRRDERGAVIGVVGIGQDITARINQEREYARLIDTANAPIFGVDVNGKVNVWNQCAIRMTGYTGEDVMGKHLVNEFITDDYKSSVQDVMKKALEGDETANFEFPLHTKLGARVQILLNATTRRDEHGAVLGVVGIGQDITARIAQEQEYARLIDTANAPIFGIDADGNVNVWNSCASRLMGYGPEDVMGNNLVQNFITKEYRALVQAVFDNALGGVETANFEFPLVTKAGARVEVLLNATPRRDERGAVIGVVGIGQDITARINQEREYARLIDTANAPIFGVDVNGKVNVWNQCAIRMTGYTGEDVMGKHLVNEFITDDYKASVQDVMKKALEGDETANFEFPLHTKLGARVQILLNATTRRDEHGAVLGVVGIGQDITARIAQEQEYARLIDTANAPIFGIDANGNVNVWNSCAQRLTGYDGQDVMGKHLVNEFITPEYKAPVQNVFDSALEGVETANFEFPLITKQGTRIEVLLNATTRRDEKGRQIGVVGIGQDITARIAQEQEYARLIDTANAPIFGIDVNGHVNVWNQCASHLTSFAGRDVMGKHLVNEFITADYKESVQEVFMKALDGVETANFGFPLQTKQGTRVQILLNATTRRDEQGAVIGVVGIGQDITARIAQEQEYARLIDTANAPIFGVDANGNVNVWNRCASNLTGFRGSDVMGRHLVNDFITPEYKQSVQDVFETALRGTETANFEFPLITKQGTRVEILLNATTRRDEHDFIVGVVGIGQDITARIAQEQEYARLIDTANAPIFGIDVNGHVNVWNQCASNLTEFDGDEVMGNHLVREFIREEYRASVQNVFDSALNGTETANFEFPMITKRGARVEILLNATTRRDAMGAVVGVVGIGQDITARIAQEREYARLIDTANAPIFGVDVNGHVNVWNQCASNLTGFAGEEVMGNHLVSTFITVEYRTSVQDVLEKAMRGVETANFEFPLMNKDGTRLINILLNATTRRDAMGGVVGVVGIGQDISEARAKQDAVLRQRAVQREAEAAQAAQATISAHVYHEIRNVVGAVLALADRVSEAVELALEEGTVAGGDDVAAAKSKAAALKERLPKQVRQLTEHQRLVCQHAVNTLNDMLDVAKIENGMYTPKEDVVDLGDLCSRAAKLQGPRLRPGVELVVDAPPQGSLVVLTDSVLLLQFLTNLLSNAAKFTSAGKVMVHCHVLSAPAEGSSISKPAASDSDEYVDLVLAVADTGPGIATAQQQRVLLAFTTGDAVPHEDLRDASRSTGIGLRLADLIANVLCSAEPHQPEGFRTSVVGGGGGGGGSPGEPPASGEKKWWRKQRRGIQLESPVSAEVRAKMAPEGGPGTLLWLVARMKRAPEPLKARLAAPSPSLGGFRLELRGRMRVLVVDDQRTMRQMVATLFQRLCQDNADLRVELHTCLSGEQAIRQAAACTYHVITMDEQLSEPYCRAVAKERCDREAKGELNAVARGADGLPAPLGFGPDRIENAQKRLAFFDAEIDYQSPRDGDGILPGHEAISRIREAEAAAARPAAIIFNLTGNVLESDRTKYTESGSNGVLPKPTKLSDLQNLLSVAVPQFLHRGFCDRRGDAVFMARSDLQIGTFLPPQS</sequence>
<feature type="compositionally biased region" description="Gly residues" evidence="7">
    <location>
        <begin position="1324"/>
        <end position="1334"/>
    </location>
</feature>
<dbReference type="Pfam" id="PF00989">
    <property type="entry name" value="PAS"/>
    <property type="match status" value="8"/>
</dbReference>
<feature type="domain" description="PAS" evidence="10">
    <location>
        <begin position="438"/>
        <end position="509"/>
    </location>
</feature>
<evidence type="ECO:0000259" key="10">
    <source>
        <dbReference type="PROSITE" id="PS50112"/>
    </source>
</evidence>
<comment type="catalytic activity">
    <reaction evidence="1">
        <text>ATP + protein L-histidine = ADP + protein N-phospho-L-histidine.</text>
        <dbReference type="EC" id="2.7.13.3"/>
    </reaction>
</comment>
<dbReference type="EC" id="2.7.13.3" evidence="2"/>
<dbReference type="SMART" id="SM00086">
    <property type="entry name" value="PAC"/>
    <property type="match status" value="9"/>
</dbReference>
<dbReference type="SMART" id="SM00091">
    <property type="entry name" value="PAS"/>
    <property type="match status" value="8"/>
</dbReference>
<dbReference type="InterPro" id="IPR000700">
    <property type="entry name" value="PAS-assoc_C"/>
</dbReference>
<dbReference type="SUPFAM" id="SSF52172">
    <property type="entry name" value="CheY-like"/>
    <property type="match status" value="2"/>
</dbReference>
<evidence type="ECO:0000256" key="6">
    <source>
        <dbReference type="PROSITE-ProRule" id="PRU00169"/>
    </source>
</evidence>
<dbReference type="InterPro" id="IPR013656">
    <property type="entry name" value="PAS_4"/>
</dbReference>
<dbReference type="PROSITE" id="PS50112">
    <property type="entry name" value="PAS"/>
    <property type="match status" value="8"/>
</dbReference>
<dbReference type="KEGG" id="aaf:AURANDRAFT_71871"/>
<dbReference type="GeneID" id="20228442"/>
<dbReference type="Gene3D" id="3.30.565.10">
    <property type="entry name" value="Histidine kinase-like ATPase, C-terminal domain"/>
    <property type="match status" value="1"/>
</dbReference>
<dbReference type="InterPro" id="IPR001294">
    <property type="entry name" value="Phytochrome"/>
</dbReference>
<feature type="region of interest" description="Disordered" evidence="7">
    <location>
        <begin position="1322"/>
        <end position="1345"/>
    </location>
</feature>
<dbReference type="Gene3D" id="1.10.287.130">
    <property type="match status" value="1"/>
</dbReference>
<evidence type="ECO:0000313" key="13">
    <source>
        <dbReference type="Proteomes" id="UP000002729"/>
    </source>
</evidence>
<dbReference type="InterPro" id="IPR011006">
    <property type="entry name" value="CheY-like_superfamily"/>
</dbReference>
<dbReference type="Gene3D" id="3.30.450.20">
    <property type="entry name" value="PAS domain"/>
    <property type="match status" value="9"/>
</dbReference>
<feature type="domain" description="PAC" evidence="11">
    <location>
        <begin position="752"/>
        <end position="804"/>
    </location>
</feature>
<evidence type="ECO:0000259" key="11">
    <source>
        <dbReference type="PROSITE" id="PS50113"/>
    </source>
</evidence>
<evidence type="ECO:0000256" key="5">
    <source>
        <dbReference type="ARBA" id="ARBA00023170"/>
    </source>
</evidence>
<feature type="domain" description="PAS" evidence="10">
    <location>
        <begin position="78"/>
        <end position="149"/>
    </location>
</feature>
<dbReference type="GO" id="GO:0005886">
    <property type="term" value="C:plasma membrane"/>
    <property type="evidence" value="ECO:0007669"/>
    <property type="project" value="TreeGrafter"/>
</dbReference>
<dbReference type="PRINTS" id="PR01033">
    <property type="entry name" value="PHYTOCHROME"/>
</dbReference>
<feature type="domain" description="PAS" evidence="10">
    <location>
        <begin position="318"/>
        <end position="389"/>
    </location>
</feature>
<feature type="domain" description="PAS" evidence="10">
    <location>
        <begin position="918"/>
        <end position="989"/>
    </location>
</feature>
<feature type="domain" description="PAC" evidence="11">
    <location>
        <begin position="392"/>
        <end position="444"/>
    </location>
</feature>
<accession>F0YCS3</accession>
<dbReference type="PANTHER" id="PTHR43047:SF72">
    <property type="entry name" value="OSMOSENSING HISTIDINE PROTEIN KINASE SLN1"/>
    <property type="match status" value="1"/>
</dbReference>
<keyword evidence="4" id="KW-0418">Kinase</keyword>
<feature type="domain" description="PAS" evidence="10">
    <location>
        <begin position="678"/>
        <end position="749"/>
    </location>
</feature>
<feature type="domain" description="PAC" evidence="11">
    <location>
        <begin position="632"/>
        <end position="684"/>
    </location>
</feature>
<dbReference type="NCBIfam" id="TIGR00229">
    <property type="entry name" value="sensory_box"/>
    <property type="match status" value="9"/>
</dbReference>
<dbReference type="SMART" id="SM00448">
    <property type="entry name" value="REC"/>
    <property type="match status" value="1"/>
</dbReference>
<dbReference type="PROSITE" id="PS50113">
    <property type="entry name" value="PAC"/>
    <property type="match status" value="9"/>
</dbReference>
<dbReference type="InterPro" id="IPR013767">
    <property type="entry name" value="PAS_fold"/>
</dbReference>
<dbReference type="RefSeq" id="XP_009038181.1">
    <property type="nucleotide sequence ID" value="XM_009039933.1"/>
</dbReference>
<dbReference type="InterPro" id="IPR001789">
    <property type="entry name" value="Sig_transdc_resp-reg_receiver"/>
</dbReference>
<dbReference type="GO" id="GO:0009927">
    <property type="term" value="F:histidine phosphotransfer kinase activity"/>
    <property type="evidence" value="ECO:0007669"/>
    <property type="project" value="TreeGrafter"/>
</dbReference>